<keyword evidence="1 2" id="KW-0732">Signal</keyword>
<feature type="chain" id="PRO_5037000428" evidence="2">
    <location>
        <begin position="24"/>
        <end position="339"/>
    </location>
</feature>
<dbReference type="PANTHER" id="PTHR33376:SF15">
    <property type="entry name" value="BLL6794 PROTEIN"/>
    <property type="match status" value="1"/>
</dbReference>
<evidence type="ECO:0000313" key="3">
    <source>
        <dbReference type="EMBL" id="MBT9289994.1"/>
    </source>
</evidence>
<sequence>MKSLKTLIGTLAVSLLCAGTATAERLKYGDYMPQGANEYSRTAEWMGNEINKRAGGKHSVTMLWGGTVVKVGEVPTAVENKIIDIGPLVTPYFPDQFPINNAIPFFWPQPKSQAELGKLMLKWHGEHPEFAAELAKYKLKLVSVRPLPSYGIICTKPVRTLADFKGLRIRSYGIALPAMLEALGAVPVSMADVDGYEALSNGILDCSPGDPPLTVGWKWADVAKYYIDVPMGASWGHILVMNIDKYNALPEDLKKIIDDMKEDYLNEFLRVYAKSIEDTRAAWKANGKVEVIAFPKDDFLKATLENAKVQAVRASWITRATKAGMPETTAKKVVDELTK</sequence>
<dbReference type="InterPro" id="IPR018389">
    <property type="entry name" value="DctP_fam"/>
</dbReference>
<keyword evidence="4" id="KW-1185">Reference proteome</keyword>
<dbReference type="NCBIfam" id="NF037995">
    <property type="entry name" value="TRAP_S1"/>
    <property type="match status" value="1"/>
</dbReference>
<dbReference type="PANTHER" id="PTHR33376">
    <property type="match status" value="1"/>
</dbReference>
<dbReference type="EMBL" id="JAHHZF010000005">
    <property type="protein sequence ID" value="MBT9289994.1"/>
    <property type="molecule type" value="Genomic_DNA"/>
</dbReference>
<accession>A0A947DAA2</accession>
<feature type="signal peptide" evidence="2">
    <location>
        <begin position="1"/>
        <end position="23"/>
    </location>
</feature>
<protein>
    <submittedName>
        <fullName evidence="3">TRAP transporter substrate-binding protein DctP</fullName>
    </submittedName>
</protein>
<organism evidence="3 4">
    <name type="scientific">Prosthecodimorpha staleyi</name>
    <dbReference type="NCBI Taxonomy" id="2840188"/>
    <lineage>
        <taxon>Bacteria</taxon>
        <taxon>Pseudomonadati</taxon>
        <taxon>Pseudomonadota</taxon>
        <taxon>Alphaproteobacteria</taxon>
        <taxon>Hyphomicrobiales</taxon>
        <taxon>Ancalomicrobiaceae</taxon>
        <taxon>Prosthecodimorpha</taxon>
    </lineage>
</organism>
<dbReference type="AlphaFoldDB" id="A0A947DAA2"/>
<comment type="caution">
    <text evidence="3">The sequence shown here is derived from an EMBL/GenBank/DDBJ whole genome shotgun (WGS) entry which is preliminary data.</text>
</comment>
<dbReference type="Gene3D" id="3.40.190.170">
    <property type="entry name" value="Bacterial extracellular solute-binding protein, family 7"/>
    <property type="match status" value="1"/>
</dbReference>
<dbReference type="InterPro" id="IPR038404">
    <property type="entry name" value="TRAP_DctP_sf"/>
</dbReference>
<evidence type="ECO:0000256" key="2">
    <source>
        <dbReference type="SAM" id="SignalP"/>
    </source>
</evidence>
<reference evidence="3 4" key="1">
    <citation type="submission" date="2021-06" db="EMBL/GenBank/DDBJ databases">
        <authorList>
            <person name="Grouzdev D.S."/>
            <person name="Koziaeva V."/>
        </authorList>
    </citation>
    <scope>NUCLEOTIDE SEQUENCE [LARGE SCALE GENOMIC DNA]</scope>
    <source>
        <strain evidence="3 4">22</strain>
    </source>
</reference>
<dbReference type="GO" id="GO:0055085">
    <property type="term" value="P:transmembrane transport"/>
    <property type="evidence" value="ECO:0007669"/>
    <property type="project" value="InterPro"/>
</dbReference>
<evidence type="ECO:0000256" key="1">
    <source>
        <dbReference type="ARBA" id="ARBA00022729"/>
    </source>
</evidence>
<dbReference type="RefSeq" id="WP_261968619.1">
    <property type="nucleotide sequence ID" value="NZ_JAHHZF010000005.1"/>
</dbReference>
<proteinExistence type="predicted"/>
<gene>
    <name evidence="3" type="primary">dctP</name>
    <name evidence="3" type="ORF">KL771_11030</name>
</gene>
<evidence type="ECO:0000313" key="4">
    <source>
        <dbReference type="Proteomes" id="UP000766595"/>
    </source>
</evidence>
<name>A0A947DAA2_9HYPH</name>
<dbReference type="Proteomes" id="UP000766595">
    <property type="component" value="Unassembled WGS sequence"/>
</dbReference>
<dbReference type="Pfam" id="PF03480">
    <property type="entry name" value="DctP"/>
    <property type="match status" value="1"/>
</dbReference>